<dbReference type="GO" id="GO:0005615">
    <property type="term" value="C:extracellular space"/>
    <property type="evidence" value="ECO:0007669"/>
    <property type="project" value="TreeGrafter"/>
</dbReference>
<dbReference type="SUPFAM" id="SSF55486">
    <property type="entry name" value="Metalloproteases ('zincins'), catalytic domain"/>
    <property type="match status" value="1"/>
</dbReference>
<dbReference type="HOGENOM" id="CLU_015077_0_0_6"/>
<evidence type="ECO:0000256" key="1">
    <source>
        <dbReference type="SAM" id="Coils"/>
    </source>
</evidence>
<name>Q489U5_COLP3</name>
<keyword evidence="4" id="KW-0378">Hydrolase</keyword>
<reference evidence="4" key="1">
    <citation type="journal article" date="2005" name="Proc. Natl. Acad. Sci. U.S.A.">
        <title>The psychrophilic lifestyle as revealed by the genome sequence of Colwellia psychrerythraea 34H through genomic and proteomic analyses.</title>
        <authorList>
            <person name="Methe B.A."/>
            <person name="Nelson K.E."/>
            <person name="Deming J.W."/>
            <person name="Momen B."/>
            <person name="Melamud E."/>
            <person name="Zhang X."/>
            <person name="Moult J."/>
            <person name="Madupu R."/>
            <person name="Nelson W.C."/>
            <person name="Dodson R.J."/>
            <person name="Brinkac L.M."/>
            <person name="Daugherty S.C."/>
            <person name="Durkin A.S."/>
            <person name="DeBoy R.T."/>
            <person name="Kolonay J.F."/>
            <person name="Sullivan S.A."/>
            <person name="Zhou L."/>
            <person name="Davidsen T.M."/>
            <person name="Wu M."/>
            <person name="Huston A.L."/>
            <person name="Lewis M."/>
            <person name="Weaver B."/>
            <person name="Weidman J.F."/>
            <person name="Khouri H."/>
            <person name="Utterback T.R."/>
            <person name="Feldblyum T.V."/>
            <person name="Fraser C.M."/>
        </authorList>
    </citation>
    <scope>NUCLEOTIDE SEQUENCE [LARGE SCALE GENOMIC DNA]</scope>
    <source>
        <strain evidence="4">34H</strain>
    </source>
</reference>
<dbReference type="PANTHER" id="PTHR11533">
    <property type="entry name" value="PROTEASE M1 ZINC METALLOPROTEASE"/>
    <property type="match status" value="1"/>
</dbReference>
<dbReference type="GO" id="GO:0043171">
    <property type="term" value="P:peptide catabolic process"/>
    <property type="evidence" value="ECO:0007669"/>
    <property type="project" value="TreeGrafter"/>
</dbReference>
<feature type="chain" id="PRO_5004234276" evidence="2">
    <location>
        <begin position="27"/>
        <end position="792"/>
    </location>
</feature>
<organism evidence="4 5">
    <name type="scientific">Colwellia psychrerythraea (strain 34H / ATCC BAA-681)</name>
    <name type="common">Vibrio psychroerythus</name>
    <dbReference type="NCBI Taxonomy" id="167879"/>
    <lineage>
        <taxon>Bacteria</taxon>
        <taxon>Pseudomonadati</taxon>
        <taxon>Pseudomonadota</taxon>
        <taxon>Gammaproteobacteria</taxon>
        <taxon>Alteromonadales</taxon>
        <taxon>Colwelliaceae</taxon>
        <taxon>Colwellia</taxon>
    </lineage>
</organism>
<dbReference type="Proteomes" id="UP000000547">
    <property type="component" value="Chromosome"/>
</dbReference>
<accession>Q489U5</accession>
<protein>
    <submittedName>
        <fullName evidence="4">Putative aminopeptidase</fullName>
    </submittedName>
</protein>
<feature type="domain" description="Peptidase M1 membrane alanine aminopeptidase" evidence="3">
    <location>
        <begin position="364"/>
        <end position="571"/>
    </location>
</feature>
<dbReference type="GO" id="GO:0005737">
    <property type="term" value="C:cytoplasm"/>
    <property type="evidence" value="ECO:0007669"/>
    <property type="project" value="TreeGrafter"/>
</dbReference>
<dbReference type="RefSeq" id="WP_011041272.1">
    <property type="nucleotide sequence ID" value="NC_003910.7"/>
</dbReference>
<keyword evidence="4" id="KW-0645">Protease</keyword>
<dbReference type="eggNOG" id="COG0308">
    <property type="taxonomic scope" value="Bacteria"/>
</dbReference>
<evidence type="ECO:0000313" key="4">
    <source>
        <dbReference type="EMBL" id="AAZ24588.1"/>
    </source>
</evidence>
<keyword evidence="4" id="KW-0031">Aminopeptidase</keyword>
<dbReference type="CDD" id="cd09604">
    <property type="entry name" value="M1_APN_like"/>
    <property type="match status" value="1"/>
</dbReference>
<sequence length="792" mass="91795">MKYSTSTALIGLVLAFSGLLSVDSQASKAAFDDKFRQLGEVLPTPNIYRTASGTPGHKYWQQQVDYDISIAIDDKTQRLTGEQIMDYQNNSPDTLRYLWLQLDQNRMKRDSAYKMTSRAPSEKKVTFDSFRQLVESPIFDGGYGITKVSASNGKALHYVINGTMMRVDLPKPLKSGASVEININWHYQLHEQKVLGGRSGYEYFKEDDNYLYEVASWFPRAAAYYDAKGWQNKQFLGNGEFTLEFGDYDVKITVPADHIVAATGVLQNESKVLTSTQRKRLKQAKKAKKPVLIITPAEALANEKSRSSKTKTWHFRAKNVRDFAFASSRKFIWDAQGYQQGNSNTMAMSFYPNEGNPLWEKYSTEAIIHTMEQYSKYTFDYPYPVSISVNGPVGGMEYPMITFNGPRPTLDDETGEKTYSRRTKYGLVGVIIHEVGHNYFPMIVNSDERQWTWMDEGLNTFLQFLAEQAWEEGYPSRRGHATNITSYMKSDNQVPIMTNSESILQFGNNAYGKPATALNILRETIMGRELFDFAFKEYAQRWKFKRPTPADFFRTMEDASAVDLDWFWRGWFYTTDHVDLAIDNVYLYRPNSQNPDVEEAWERALDNEQPEFISDLRNKNQWIRTQDKPELLDFYNDHDKFTATNADRNKYNEEHEKLESWQKDLLTNNSKFYVIDFSNHGGLVMPILLDITYADNTTEHIYIPAEIWRKNSKKVSKLLIRDKEISEIALDAKWQTADVNINNNYWPARPIQSRFDLYKEKKKDMMRDYNEALKDISAEKINNEAEHQEEGK</sequence>
<dbReference type="InterPro" id="IPR014782">
    <property type="entry name" value="Peptidase_M1_dom"/>
</dbReference>
<feature type="coiled-coil region" evidence="1">
    <location>
        <begin position="759"/>
        <end position="786"/>
    </location>
</feature>
<evidence type="ECO:0000256" key="2">
    <source>
        <dbReference type="SAM" id="SignalP"/>
    </source>
</evidence>
<dbReference type="EMBL" id="CP000083">
    <property type="protein sequence ID" value="AAZ24588.1"/>
    <property type="molecule type" value="Genomic_DNA"/>
</dbReference>
<evidence type="ECO:0000259" key="3">
    <source>
        <dbReference type="Pfam" id="PF01433"/>
    </source>
</evidence>
<dbReference type="GO" id="GO:0042277">
    <property type="term" value="F:peptide binding"/>
    <property type="evidence" value="ECO:0007669"/>
    <property type="project" value="TreeGrafter"/>
</dbReference>
<dbReference type="Gene3D" id="1.10.390.10">
    <property type="entry name" value="Neutral Protease Domain 2"/>
    <property type="match status" value="1"/>
</dbReference>
<keyword evidence="2" id="KW-0732">Signal</keyword>
<evidence type="ECO:0000313" key="5">
    <source>
        <dbReference type="Proteomes" id="UP000000547"/>
    </source>
</evidence>
<dbReference type="InterPro" id="IPR050344">
    <property type="entry name" value="Peptidase_M1_aminopeptidases"/>
</dbReference>
<feature type="signal peptide" evidence="2">
    <location>
        <begin position="1"/>
        <end position="26"/>
    </location>
</feature>
<dbReference type="GO" id="GO:0016020">
    <property type="term" value="C:membrane"/>
    <property type="evidence" value="ECO:0007669"/>
    <property type="project" value="TreeGrafter"/>
</dbReference>
<keyword evidence="1" id="KW-0175">Coiled coil</keyword>
<dbReference type="GO" id="GO:0070006">
    <property type="term" value="F:metalloaminopeptidase activity"/>
    <property type="evidence" value="ECO:0007669"/>
    <property type="project" value="TreeGrafter"/>
</dbReference>
<proteinExistence type="predicted"/>
<gene>
    <name evidence="4" type="ordered locus">CPS_0411</name>
</gene>
<dbReference type="InterPro" id="IPR027268">
    <property type="entry name" value="Peptidase_M4/M1_CTD_sf"/>
</dbReference>
<dbReference type="STRING" id="167879.CPS_0411"/>
<dbReference type="AlphaFoldDB" id="Q489U5"/>
<dbReference type="Pfam" id="PF01433">
    <property type="entry name" value="Peptidase_M1"/>
    <property type="match status" value="1"/>
</dbReference>
<dbReference type="KEGG" id="cps:CPS_0411"/>
<dbReference type="PANTHER" id="PTHR11533:SF174">
    <property type="entry name" value="PUROMYCIN-SENSITIVE AMINOPEPTIDASE-RELATED"/>
    <property type="match status" value="1"/>
</dbReference>
<dbReference type="GO" id="GO:0008270">
    <property type="term" value="F:zinc ion binding"/>
    <property type="evidence" value="ECO:0007669"/>
    <property type="project" value="InterPro"/>
</dbReference>